<dbReference type="Gene3D" id="1.10.357.10">
    <property type="entry name" value="Tetracycline Repressor, domain 2"/>
    <property type="match status" value="1"/>
</dbReference>
<evidence type="ECO:0000256" key="3">
    <source>
        <dbReference type="ARBA" id="ARBA00023163"/>
    </source>
</evidence>
<accession>A0A936YWL0</accession>
<feature type="domain" description="HTH tetR-type" evidence="5">
    <location>
        <begin position="7"/>
        <end position="67"/>
    </location>
</feature>
<dbReference type="AlphaFoldDB" id="A0A936YWL0"/>
<name>A0A936YWL0_9HYPH</name>
<keyword evidence="7" id="KW-1185">Reference proteome</keyword>
<protein>
    <submittedName>
        <fullName evidence="6">TetR/AcrR family transcriptional regulator</fullName>
    </submittedName>
</protein>
<keyword evidence="2 4" id="KW-0238">DNA-binding</keyword>
<dbReference type="SUPFAM" id="SSF46689">
    <property type="entry name" value="Homeodomain-like"/>
    <property type="match status" value="1"/>
</dbReference>
<dbReference type="GO" id="GO:0003700">
    <property type="term" value="F:DNA-binding transcription factor activity"/>
    <property type="evidence" value="ECO:0007669"/>
    <property type="project" value="TreeGrafter"/>
</dbReference>
<dbReference type="PRINTS" id="PR00455">
    <property type="entry name" value="HTHTETR"/>
</dbReference>
<keyword evidence="1" id="KW-0805">Transcription regulation</keyword>
<dbReference type="PANTHER" id="PTHR30055:SF234">
    <property type="entry name" value="HTH-TYPE TRANSCRIPTIONAL REGULATOR BETI"/>
    <property type="match status" value="1"/>
</dbReference>
<evidence type="ECO:0000256" key="1">
    <source>
        <dbReference type="ARBA" id="ARBA00023015"/>
    </source>
</evidence>
<dbReference type="EMBL" id="JAEQNC010000015">
    <property type="protein sequence ID" value="MBL0374760.1"/>
    <property type="molecule type" value="Genomic_DNA"/>
</dbReference>
<dbReference type="Proteomes" id="UP000633219">
    <property type="component" value="Unassembled WGS sequence"/>
</dbReference>
<evidence type="ECO:0000313" key="6">
    <source>
        <dbReference type="EMBL" id="MBL0374760.1"/>
    </source>
</evidence>
<feature type="DNA-binding region" description="H-T-H motif" evidence="4">
    <location>
        <begin position="30"/>
        <end position="49"/>
    </location>
</feature>
<dbReference type="InterPro" id="IPR009057">
    <property type="entry name" value="Homeodomain-like_sf"/>
</dbReference>
<sequence>MLDLDTSERRAVILDSAFKLFLAYGFRRTTMGDIAAAAGISRPALYLEFKNKADIYREGLMTFVGNTFREVDLLLAKDGPLVERIKDALSAALVIPMRAVAQSPHGAELFEIKHELADDVGHDWNLVLAGSLEKTLASAVAQEQLLLPDGATAADLARLLATCADGIKKKMTDWDQIESDLHLMAELIVRPLIKHG</sequence>
<gene>
    <name evidence="6" type="ORF">JJB09_22360</name>
</gene>
<proteinExistence type="predicted"/>
<evidence type="ECO:0000259" key="5">
    <source>
        <dbReference type="PROSITE" id="PS50977"/>
    </source>
</evidence>
<dbReference type="GO" id="GO:0000976">
    <property type="term" value="F:transcription cis-regulatory region binding"/>
    <property type="evidence" value="ECO:0007669"/>
    <property type="project" value="TreeGrafter"/>
</dbReference>
<evidence type="ECO:0000256" key="2">
    <source>
        <dbReference type="ARBA" id="ARBA00023125"/>
    </source>
</evidence>
<dbReference type="InterPro" id="IPR001647">
    <property type="entry name" value="HTH_TetR"/>
</dbReference>
<dbReference type="RefSeq" id="WP_201663306.1">
    <property type="nucleotide sequence ID" value="NZ_JAEQNC010000015.1"/>
</dbReference>
<keyword evidence="3" id="KW-0804">Transcription</keyword>
<dbReference type="PROSITE" id="PS50977">
    <property type="entry name" value="HTH_TETR_2"/>
    <property type="match status" value="1"/>
</dbReference>
<organism evidence="6 7">
    <name type="scientific">Rhizobium setariae</name>
    <dbReference type="NCBI Taxonomy" id="2801340"/>
    <lineage>
        <taxon>Bacteria</taxon>
        <taxon>Pseudomonadati</taxon>
        <taxon>Pseudomonadota</taxon>
        <taxon>Alphaproteobacteria</taxon>
        <taxon>Hyphomicrobiales</taxon>
        <taxon>Rhizobiaceae</taxon>
        <taxon>Rhizobium/Agrobacterium group</taxon>
        <taxon>Rhizobium</taxon>
    </lineage>
</organism>
<dbReference type="Pfam" id="PF00440">
    <property type="entry name" value="TetR_N"/>
    <property type="match status" value="1"/>
</dbReference>
<dbReference type="InterPro" id="IPR050109">
    <property type="entry name" value="HTH-type_TetR-like_transc_reg"/>
</dbReference>
<comment type="caution">
    <text evidence="6">The sequence shown here is derived from an EMBL/GenBank/DDBJ whole genome shotgun (WGS) entry which is preliminary data.</text>
</comment>
<reference evidence="6" key="1">
    <citation type="submission" date="2021-01" db="EMBL/GenBank/DDBJ databases">
        <title>Rhizobium sp. strain KVB221 16S ribosomal RNA gene Genome sequencing and assembly.</title>
        <authorList>
            <person name="Kang M."/>
        </authorList>
    </citation>
    <scope>NUCLEOTIDE SEQUENCE</scope>
    <source>
        <strain evidence="6">KVB221</strain>
    </source>
</reference>
<dbReference type="PANTHER" id="PTHR30055">
    <property type="entry name" value="HTH-TYPE TRANSCRIPTIONAL REGULATOR RUTR"/>
    <property type="match status" value="1"/>
</dbReference>
<evidence type="ECO:0000256" key="4">
    <source>
        <dbReference type="PROSITE-ProRule" id="PRU00335"/>
    </source>
</evidence>
<evidence type="ECO:0000313" key="7">
    <source>
        <dbReference type="Proteomes" id="UP000633219"/>
    </source>
</evidence>